<feature type="compositionally biased region" description="Acidic residues" evidence="1">
    <location>
        <begin position="29"/>
        <end position="38"/>
    </location>
</feature>
<feature type="region of interest" description="Disordered" evidence="1">
    <location>
        <begin position="1"/>
        <end position="50"/>
    </location>
</feature>
<protein>
    <submittedName>
        <fullName evidence="2">Uncharacterized protein</fullName>
    </submittedName>
</protein>
<dbReference type="AlphaFoldDB" id="A0A2I0VAS5"/>
<reference evidence="2 3" key="2">
    <citation type="journal article" date="2017" name="Nature">
        <title>The Apostasia genome and the evolution of orchids.</title>
        <authorList>
            <person name="Zhang G.Q."/>
            <person name="Liu K.W."/>
            <person name="Li Z."/>
            <person name="Lohaus R."/>
            <person name="Hsiao Y.Y."/>
            <person name="Niu S.C."/>
            <person name="Wang J.Y."/>
            <person name="Lin Y.C."/>
            <person name="Xu Q."/>
            <person name="Chen L.J."/>
            <person name="Yoshida K."/>
            <person name="Fujiwara S."/>
            <person name="Wang Z.W."/>
            <person name="Zhang Y.Q."/>
            <person name="Mitsuda N."/>
            <person name="Wang M."/>
            <person name="Liu G.H."/>
            <person name="Pecoraro L."/>
            <person name="Huang H.X."/>
            <person name="Xiao X.J."/>
            <person name="Lin M."/>
            <person name="Wu X.Y."/>
            <person name="Wu W.L."/>
            <person name="Chen Y.Y."/>
            <person name="Chang S.B."/>
            <person name="Sakamoto S."/>
            <person name="Ohme-Takagi M."/>
            <person name="Yagi M."/>
            <person name="Zeng S.J."/>
            <person name="Shen C.Y."/>
            <person name="Yeh C.M."/>
            <person name="Luo Y.B."/>
            <person name="Tsai W.C."/>
            <person name="Van de Peer Y."/>
            <person name="Liu Z.J."/>
        </authorList>
    </citation>
    <scope>NUCLEOTIDE SEQUENCE [LARGE SCALE GENOMIC DNA]</scope>
    <source>
        <tissue evidence="2">The whole plant</tissue>
    </source>
</reference>
<dbReference type="EMBL" id="KZ505075">
    <property type="protein sequence ID" value="PKU60508.1"/>
    <property type="molecule type" value="Genomic_DNA"/>
</dbReference>
<sequence length="85" mass="9491">MTQTLAAEADPDLGGGNYKQCRPDAYDVTTDDDDETERDELTTTNPKANDVMTDDVVVGRDLDIECNDKPRVCIDDRRLHGNECE</sequence>
<evidence type="ECO:0000313" key="3">
    <source>
        <dbReference type="Proteomes" id="UP000233837"/>
    </source>
</evidence>
<organism evidence="2 3">
    <name type="scientific">Dendrobium catenatum</name>
    <dbReference type="NCBI Taxonomy" id="906689"/>
    <lineage>
        <taxon>Eukaryota</taxon>
        <taxon>Viridiplantae</taxon>
        <taxon>Streptophyta</taxon>
        <taxon>Embryophyta</taxon>
        <taxon>Tracheophyta</taxon>
        <taxon>Spermatophyta</taxon>
        <taxon>Magnoliopsida</taxon>
        <taxon>Liliopsida</taxon>
        <taxon>Asparagales</taxon>
        <taxon>Orchidaceae</taxon>
        <taxon>Epidendroideae</taxon>
        <taxon>Malaxideae</taxon>
        <taxon>Dendrobiinae</taxon>
        <taxon>Dendrobium</taxon>
    </lineage>
</organism>
<gene>
    <name evidence="2" type="ORF">MA16_Dca028778</name>
</gene>
<dbReference type="Proteomes" id="UP000233837">
    <property type="component" value="Unassembled WGS sequence"/>
</dbReference>
<name>A0A2I0VAS5_9ASPA</name>
<evidence type="ECO:0000256" key="1">
    <source>
        <dbReference type="SAM" id="MobiDB-lite"/>
    </source>
</evidence>
<reference evidence="2 3" key="1">
    <citation type="journal article" date="2016" name="Sci. Rep.">
        <title>The Dendrobium catenatum Lindl. genome sequence provides insights into polysaccharide synthase, floral development and adaptive evolution.</title>
        <authorList>
            <person name="Zhang G.Q."/>
            <person name="Xu Q."/>
            <person name="Bian C."/>
            <person name="Tsai W.C."/>
            <person name="Yeh C.M."/>
            <person name="Liu K.W."/>
            <person name="Yoshida K."/>
            <person name="Zhang L.S."/>
            <person name="Chang S.B."/>
            <person name="Chen F."/>
            <person name="Shi Y."/>
            <person name="Su Y.Y."/>
            <person name="Zhang Y.Q."/>
            <person name="Chen L.J."/>
            <person name="Yin Y."/>
            <person name="Lin M."/>
            <person name="Huang H."/>
            <person name="Deng H."/>
            <person name="Wang Z.W."/>
            <person name="Zhu S.L."/>
            <person name="Zhao X."/>
            <person name="Deng C."/>
            <person name="Niu S.C."/>
            <person name="Huang J."/>
            <person name="Wang M."/>
            <person name="Liu G.H."/>
            <person name="Yang H.J."/>
            <person name="Xiao X.J."/>
            <person name="Hsiao Y.Y."/>
            <person name="Wu W.L."/>
            <person name="Chen Y.Y."/>
            <person name="Mitsuda N."/>
            <person name="Ohme-Takagi M."/>
            <person name="Luo Y.B."/>
            <person name="Van de Peer Y."/>
            <person name="Liu Z.J."/>
        </authorList>
    </citation>
    <scope>NUCLEOTIDE SEQUENCE [LARGE SCALE GENOMIC DNA]</scope>
    <source>
        <tissue evidence="2">The whole plant</tissue>
    </source>
</reference>
<accession>A0A2I0VAS5</accession>
<evidence type="ECO:0000313" key="2">
    <source>
        <dbReference type="EMBL" id="PKU60508.1"/>
    </source>
</evidence>
<proteinExistence type="predicted"/>
<keyword evidence="3" id="KW-1185">Reference proteome</keyword>